<proteinExistence type="predicted"/>
<comment type="caution">
    <text evidence="1">The sequence shown here is derived from an EMBL/GenBank/DDBJ whole genome shotgun (WGS) entry which is preliminary data.</text>
</comment>
<dbReference type="EMBL" id="LAHD01000080">
    <property type="protein sequence ID" value="PHK00600.1"/>
    <property type="molecule type" value="Genomic_DNA"/>
</dbReference>
<reference evidence="1 2" key="1">
    <citation type="submission" date="2015-02" db="EMBL/GenBank/DDBJ databases">
        <title>Nostoc linckia genome annotation.</title>
        <authorList>
            <person name="Zhou Z."/>
        </authorList>
    </citation>
    <scope>NUCLEOTIDE SEQUENCE [LARGE SCALE GENOMIC DNA]</scope>
    <source>
        <strain evidence="2">z8</strain>
    </source>
</reference>
<evidence type="ECO:0000313" key="1">
    <source>
        <dbReference type="EMBL" id="PHK00600.1"/>
    </source>
</evidence>
<dbReference type="AlphaFoldDB" id="A0A9Q5Z921"/>
<gene>
    <name evidence="1" type="ORF">VF08_23800</name>
</gene>
<dbReference type="Proteomes" id="UP000222310">
    <property type="component" value="Unassembled WGS sequence"/>
</dbReference>
<name>A0A9Q5Z921_NOSLI</name>
<protein>
    <submittedName>
        <fullName evidence="1">Uncharacterized protein</fullName>
    </submittedName>
</protein>
<organism evidence="1 2">
    <name type="scientific">Nostoc linckia z8</name>
    <dbReference type="NCBI Taxonomy" id="1628746"/>
    <lineage>
        <taxon>Bacteria</taxon>
        <taxon>Bacillati</taxon>
        <taxon>Cyanobacteriota</taxon>
        <taxon>Cyanophyceae</taxon>
        <taxon>Nostocales</taxon>
        <taxon>Nostocaceae</taxon>
        <taxon>Nostoc</taxon>
    </lineage>
</organism>
<dbReference type="RefSeq" id="WP_099071894.1">
    <property type="nucleotide sequence ID" value="NZ_LAHD01000080.1"/>
</dbReference>
<evidence type="ECO:0000313" key="2">
    <source>
        <dbReference type="Proteomes" id="UP000222310"/>
    </source>
</evidence>
<sequence length="155" mass="17457">MIHHISIAANNPRHVAEVLAKILGGKVAPFPSHPGSYVAIAMDEKGTLIEVYPLGTELIPGDGEQQVQFRENQNFSPYDAVHAAVSVSISEKEIEEIAAQEGWRVLHCNRGQFEVIEFWIENRLMIELLTPEIAPQYLNFVQKRNLEKFFTTSVT</sequence>
<accession>A0A9Q5Z921</accession>
<dbReference type="GeneID" id="57093491"/>